<dbReference type="Pfam" id="PF00106">
    <property type="entry name" value="adh_short"/>
    <property type="match status" value="1"/>
</dbReference>
<organism evidence="5 6">
    <name type="scientific">Streptomyces botrytidirepellens</name>
    <dbReference type="NCBI Taxonomy" id="2486417"/>
    <lineage>
        <taxon>Bacteria</taxon>
        <taxon>Bacillati</taxon>
        <taxon>Actinomycetota</taxon>
        <taxon>Actinomycetes</taxon>
        <taxon>Kitasatosporales</taxon>
        <taxon>Streptomycetaceae</taxon>
        <taxon>Streptomyces</taxon>
    </lineage>
</organism>
<feature type="region of interest" description="Disordered" evidence="3">
    <location>
        <begin position="244"/>
        <end position="265"/>
    </location>
</feature>
<keyword evidence="2" id="KW-0560">Oxidoreductase</keyword>
<dbReference type="EMBL" id="RIBZ01000042">
    <property type="protein sequence ID" value="RNG36194.1"/>
    <property type="molecule type" value="Genomic_DNA"/>
</dbReference>
<dbReference type="Gene3D" id="3.40.50.720">
    <property type="entry name" value="NAD(P)-binding Rossmann-like Domain"/>
    <property type="match status" value="1"/>
</dbReference>
<reference evidence="5 6" key="1">
    <citation type="submission" date="2018-11" db="EMBL/GenBank/DDBJ databases">
        <title>The Potential of Streptomyces as Biocontrol Agents against the Tomato grey mould, Botrytis cinerea (Gray mold) Frontiers in Microbiology.</title>
        <authorList>
            <person name="Li D."/>
        </authorList>
    </citation>
    <scope>NUCLEOTIDE SEQUENCE [LARGE SCALE GENOMIC DNA]</scope>
    <source>
        <strain evidence="5 6">NEAU-LD23</strain>
    </source>
</reference>
<dbReference type="GO" id="GO:0016020">
    <property type="term" value="C:membrane"/>
    <property type="evidence" value="ECO:0007669"/>
    <property type="project" value="TreeGrafter"/>
</dbReference>
<dbReference type="RefSeq" id="WP_123098436.1">
    <property type="nucleotide sequence ID" value="NZ_RIBZ01000042.1"/>
</dbReference>
<evidence type="ECO:0000313" key="6">
    <source>
        <dbReference type="Proteomes" id="UP000275401"/>
    </source>
</evidence>
<comment type="caution">
    <text evidence="5">The sequence shown here is derived from an EMBL/GenBank/DDBJ whole genome shotgun (WGS) entry which is preliminary data.</text>
</comment>
<dbReference type="GO" id="GO:0016491">
    <property type="term" value="F:oxidoreductase activity"/>
    <property type="evidence" value="ECO:0007669"/>
    <property type="project" value="UniProtKB-KW"/>
</dbReference>
<dbReference type="SMART" id="SM00822">
    <property type="entry name" value="PKS_KR"/>
    <property type="match status" value="1"/>
</dbReference>
<dbReference type="SUPFAM" id="SSF51735">
    <property type="entry name" value="NAD(P)-binding Rossmann-fold domains"/>
    <property type="match status" value="1"/>
</dbReference>
<name>A0A3M8X3I5_9ACTN</name>
<dbReference type="PRINTS" id="PR00081">
    <property type="entry name" value="GDHRDH"/>
</dbReference>
<evidence type="ECO:0000259" key="4">
    <source>
        <dbReference type="SMART" id="SM00822"/>
    </source>
</evidence>
<dbReference type="InterPro" id="IPR002347">
    <property type="entry name" value="SDR_fam"/>
</dbReference>
<evidence type="ECO:0000256" key="3">
    <source>
        <dbReference type="SAM" id="MobiDB-lite"/>
    </source>
</evidence>
<dbReference type="InterPro" id="IPR057326">
    <property type="entry name" value="KR_dom"/>
</dbReference>
<proteinExistence type="inferred from homology"/>
<comment type="similarity">
    <text evidence="1">Belongs to the short-chain dehydrogenases/reductases (SDR) family.</text>
</comment>
<dbReference type="InterPro" id="IPR036291">
    <property type="entry name" value="NAD(P)-bd_dom_sf"/>
</dbReference>
<accession>A0A3M8X3I5</accession>
<feature type="domain" description="Ketoreductase" evidence="4">
    <location>
        <begin position="6"/>
        <end position="183"/>
    </location>
</feature>
<evidence type="ECO:0000256" key="1">
    <source>
        <dbReference type="ARBA" id="ARBA00006484"/>
    </source>
</evidence>
<evidence type="ECO:0000313" key="5">
    <source>
        <dbReference type="EMBL" id="RNG36194.1"/>
    </source>
</evidence>
<dbReference type="PROSITE" id="PS00061">
    <property type="entry name" value="ADH_SHORT"/>
    <property type="match status" value="1"/>
</dbReference>
<dbReference type="PANTHER" id="PTHR44196:SF1">
    <property type="entry name" value="DEHYDROGENASE_REDUCTASE SDR FAMILY MEMBER 7B"/>
    <property type="match status" value="1"/>
</dbReference>
<dbReference type="PANTHER" id="PTHR44196">
    <property type="entry name" value="DEHYDROGENASE/REDUCTASE SDR FAMILY MEMBER 7B"/>
    <property type="match status" value="1"/>
</dbReference>
<dbReference type="AlphaFoldDB" id="A0A3M8X3I5"/>
<sequence>MRISGTTVLLTGATGGIGQTLARALAAKGAKLLLTGRREEVLRPLAERLGATPIVADLAERSDVEQLVEEAEAADARILIANAALPSSGDVLGYDTDHLDRALDVNLRAPLLLSRLMAPRMVAAGSGQLVMIGSLSGRTASPGAALYNAAKFGLRGFALGLRQDLHGTGVGVTLVQPGFVGDAGMFADSGASTPPGVRTITTRRVAAATVRAIERNRAEVNVAPLELRFGSALGGLFPTLAERAQRQAGADRTSRQLADGQRDKR</sequence>
<keyword evidence="6" id="KW-1185">Reference proteome</keyword>
<dbReference type="Proteomes" id="UP000275401">
    <property type="component" value="Unassembled WGS sequence"/>
</dbReference>
<evidence type="ECO:0000256" key="2">
    <source>
        <dbReference type="ARBA" id="ARBA00023002"/>
    </source>
</evidence>
<protein>
    <submittedName>
        <fullName evidence="5">SDR family NAD(P)-dependent oxidoreductase</fullName>
    </submittedName>
</protein>
<gene>
    <name evidence="5" type="ORF">EEJ42_02775</name>
</gene>
<dbReference type="InterPro" id="IPR020904">
    <property type="entry name" value="Sc_DH/Rdtase_CS"/>
</dbReference>